<dbReference type="Pfam" id="PF00440">
    <property type="entry name" value="TetR_N"/>
    <property type="match status" value="1"/>
</dbReference>
<evidence type="ECO:0000313" key="4">
    <source>
        <dbReference type="EMBL" id="KZL50420.1"/>
    </source>
</evidence>
<dbReference type="OrthoDB" id="9780939at2"/>
<keyword evidence="1 2" id="KW-0238">DNA-binding</keyword>
<feature type="DNA-binding region" description="H-T-H motif" evidence="2">
    <location>
        <begin position="31"/>
        <end position="50"/>
    </location>
</feature>
<dbReference type="InterPro" id="IPR009057">
    <property type="entry name" value="Homeodomain-like_sf"/>
</dbReference>
<proteinExistence type="predicted"/>
<dbReference type="Gene3D" id="1.10.357.10">
    <property type="entry name" value="Tetracycline Repressor, domain 2"/>
    <property type="match status" value="1"/>
</dbReference>
<dbReference type="InterPro" id="IPR050624">
    <property type="entry name" value="HTH-type_Tx_Regulator"/>
</dbReference>
<reference evidence="4 5" key="1">
    <citation type="submission" date="2016-04" db="EMBL/GenBank/DDBJ databases">
        <title>Draft Genome Assembly of the Bloom-forming Cyanobacterium Nodularia spumigena Strain CENA596 in Shrimp Production Ponds.</title>
        <authorList>
            <person name="Popin R.V."/>
            <person name="Rigonato J."/>
            <person name="Abreu V.A."/>
            <person name="Andreote A.P."/>
            <person name="Silveira S.B."/>
            <person name="Odebrecht C."/>
            <person name="Fiore M.F."/>
        </authorList>
    </citation>
    <scope>NUCLEOTIDE SEQUENCE [LARGE SCALE GENOMIC DNA]</scope>
    <source>
        <strain evidence="4 5">CENA596</strain>
    </source>
</reference>
<dbReference type="PRINTS" id="PR00455">
    <property type="entry name" value="HTHTETR"/>
</dbReference>
<evidence type="ECO:0000256" key="1">
    <source>
        <dbReference type="ARBA" id="ARBA00023125"/>
    </source>
</evidence>
<dbReference type="RefSeq" id="WP_063872191.1">
    <property type="nucleotide sequence ID" value="NZ_CAWMRI010000087.1"/>
</dbReference>
<evidence type="ECO:0000259" key="3">
    <source>
        <dbReference type="PROSITE" id="PS50977"/>
    </source>
</evidence>
<evidence type="ECO:0000313" key="5">
    <source>
        <dbReference type="Proteomes" id="UP000076555"/>
    </source>
</evidence>
<sequence>MPKIVDHEQYRKELLSKCFDLFAQKGYGALTMRQIADSLNVSTGTLYHYFPSKQALFEQLVEEISLQDISSALADMEGVKTLSETMTAMAKYLVKNQDYCINQTYILVDFYQHHDKETIEKSPVFQRVKQRYQQAVCDFLGIQDPVLASFVLSFIDGLILAKLWGDQTIDFVEQFTLLGKMLTSYLSEKS</sequence>
<dbReference type="PROSITE" id="PS50977">
    <property type="entry name" value="HTH_TETR_2"/>
    <property type="match status" value="1"/>
</dbReference>
<dbReference type="PROSITE" id="PS01081">
    <property type="entry name" value="HTH_TETR_1"/>
    <property type="match status" value="1"/>
</dbReference>
<gene>
    <name evidence="4" type="ORF">A2T98_07385</name>
</gene>
<dbReference type="AlphaFoldDB" id="A0A166K0V1"/>
<dbReference type="PANTHER" id="PTHR43479">
    <property type="entry name" value="ACREF/ENVCD OPERON REPRESSOR-RELATED"/>
    <property type="match status" value="1"/>
</dbReference>
<organism evidence="4 5">
    <name type="scientific">Nodularia spumigena CENA596</name>
    <dbReference type="NCBI Taxonomy" id="1819295"/>
    <lineage>
        <taxon>Bacteria</taxon>
        <taxon>Bacillati</taxon>
        <taxon>Cyanobacteriota</taxon>
        <taxon>Cyanophyceae</taxon>
        <taxon>Nostocales</taxon>
        <taxon>Nodulariaceae</taxon>
        <taxon>Nodularia</taxon>
    </lineage>
</organism>
<protein>
    <submittedName>
        <fullName evidence="4">TetR family transcriptional regulator</fullName>
    </submittedName>
</protein>
<dbReference type="Proteomes" id="UP000076555">
    <property type="component" value="Unassembled WGS sequence"/>
</dbReference>
<dbReference type="InterPro" id="IPR001647">
    <property type="entry name" value="HTH_TetR"/>
</dbReference>
<dbReference type="GO" id="GO:0003677">
    <property type="term" value="F:DNA binding"/>
    <property type="evidence" value="ECO:0007669"/>
    <property type="project" value="UniProtKB-UniRule"/>
</dbReference>
<dbReference type="InterPro" id="IPR023772">
    <property type="entry name" value="DNA-bd_HTH_TetR-type_CS"/>
</dbReference>
<feature type="domain" description="HTH tetR-type" evidence="3">
    <location>
        <begin position="8"/>
        <end position="68"/>
    </location>
</feature>
<dbReference type="SUPFAM" id="SSF46689">
    <property type="entry name" value="Homeodomain-like"/>
    <property type="match status" value="1"/>
</dbReference>
<dbReference type="PANTHER" id="PTHR43479:SF11">
    <property type="entry name" value="ACREF_ENVCD OPERON REPRESSOR-RELATED"/>
    <property type="match status" value="1"/>
</dbReference>
<dbReference type="EMBL" id="LWAJ01000087">
    <property type="protein sequence ID" value="KZL50420.1"/>
    <property type="molecule type" value="Genomic_DNA"/>
</dbReference>
<accession>A0A166K0V1</accession>
<comment type="caution">
    <text evidence="4">The sequence shown here is derived from an EMBL/GenBank/DDBJ whole genome shotgun (WGS) entry which is preliminary data.</text>
</comment>
<name>A0A166K0V1_NODSP</name>
<evidence type="ECO:0000256" key="2">
    <source>
        <dbReference type="PROSITE-ProRule" id="PRU00335"/>
    </source>
</evidence>